<evidence type="ECO:0000313" key="3">
    <source>
        <dbReference type="Proteomes" id="UP000527355"/>
    </source>
</evidence>
<keyword evidence="3" id="KW-1185">Reference proteome</keyword>
<dbReference type="AlphaFoldDB" id="A0A7J7V3Q6"/>
<reference evidence="2 3" key="1">
    <citation type="journal article" date="2020" name="Nature">
        <title>Six reference-quality genomes reveal evolution of bat adaptations.</title>
        <authorList>
            <person name="Jebb D."/>
            <person name="Huang Z."/>
            <person name="Pippel M."/>
            <person name="Hughes G.M."/>
            <person name="Lavrichenko K."/>
            <person name="Devanna P."/>
            <person name="Winkler S."/>
            <person name="Jermiin L.S."/>
            <person name="Skirmuntt E.C."/>
            <person name="Katzourakis A."/>
            <person name="Burkitt-Gray L."/>
            <person name="Ray D.A."/>
            <person name="Sullivan K.A.M."/>
            <person name="Roscito J.G."/>
            <person name="Kirilenko B.M."/>
            <person name="Davalos L.M."/>
            <person name="Corthals A.P."/>
            <person name="Power M.L."/>
            <person name="Jones G."/>
            <person name="Ransome R.D."/>
            <person name="Dechmann D.K.N."/>
            <person name="Locatelli A.G."/>
            <person name="Puechmaille S.J."/>
            <person name="Fedrigo O."/>
            <person name="Jarvis E.D."/>
            <person name="Hiller M."/>
            <person name="Vernes S.C."/>
            <person name="Myers E.W."/>
            <person name="Teeling E.C."/>
        </authorList>
    </citation>
    <scope>NUCLEOTIDE SEQUENCE [LARGE SCALE GENOMIC DNA]</scope>
    <source>
        <strain evidence="2">MMyoMyo1</strain>
        <tissue evidence="2">Flight muscle</tissue>
    </source>
</reference>
<sequence length="201" mass="21205">MLVQTTSSGAHSVSTLTDPQRGASGHGALSVPAALGRGPWEQSEVHGQSWSLLSPDPPSWGLFPCETPLGAKCKLQEKATPKGAKNHDDSGAQARAAGELVSCRGVRGFLAHLLSHSEGGSLSFTSSVTSREWTSGESWSPGSPKARKERKRKKVIETAQIRLGHASPAGLWQETLASSSECLQYGFPLPRPPPAPAPVPR</sequence>
<proteinExistence type="predicted"/>
<feature type="compositionally biased region" description="Polar residues" evidence="1">
    <location>
        <begin position="132"/>
        <end position="141"/>
    </location>
</feature>
<dbReference type="EMBL" id="JABWUV010000011">
    <property type="protein sequence ID" value="KAF6319714.1"/>
    <property type="molecule type" value="Genomic_DNA"/>
</dbReference>
<organism evidence="2 3">
    <name type="scientific">Myotis myotis</name>
    <name type="common">Greater mouse-eared bat</name>
    <name type="synonym">Vespertilio myotis</name>
    <dbReference type="NCBI Taxonomy" id="51298"/>
    <lineage>
        <taxon>Eukaryota</taxon>
        <taxon>Metazoa</taxon>
        <taxon>Chordata</taxon>
        <taxon>Craniata</taxon>
        <taxon>Vertebrata</taxon>
        <taxon>Euteleostomi</taxon>
        <taxon>Mammalia</taxon>
        <taxon>Eutheria</taxon>
        <taxon>Laurasiatheria</taxon>
        <taxon>Chiroptera</taxon>
        <taxon>Yangochiroptera</taxon>
        <taxon>Vespertilionidae</taxon>
        <taxon>Myotis</taxon>
    </lineage>
</organism>
<feature type="region of interest" description="Disordered" evidence="1">
    <location>
        <begin position="132"/>
        <end position="153"/>
    </location>
</feature>
<feature type="compositionally biased region" description="Polar residues" evidence="1">
    <location>
        <begin position="1"/>
        <end position="18"/>
    </location>
</feature>
<accession>A0A7J7V3Q6</accession>
<dbReference type="Proteomes" id="UP000527355">
    <property type="component" value="Unassembled WGS sequence"/>
</dbReference>
<name>A0A7J7V3Q6_MYOMY</name>
<comment type="caution">
    <text evidence="2">The sequence shown here is derived from an EMBL/GenBank/DDBJ whole genome shotgun (WGS) entry which is preliminary data.</text>
</comment>
<evidence type="ECO:0000313" key="2">
    <source>
        <dbReference type="EMBL" id="KAF6319714.1"/>
    </source>
</evidence>
<gene>
    <name evidence="2" type="ORF">mMyoMyo1_008453</name>
</gene>
<evidence type="ECO:0000256" key="1">
    <source>
        <dbReference type="SAM" id="MobiDB-lite"/>
    </source>
</evidence>
<protein>
    <submittedName>
        <fullName evidence="2">Uncharacterized protein</fullName>
    </submittedName>
</protein>
<feature type="region of interest" description="Disordered" evidence="1">
    <location>
        <begin position="1"/>
        <end position="51"/>
    </location>
</feature>